<protein>
    <recommendedName>
        <fullName evidence="3">DUF4815 domain-containing protein</fullName>
    </recommendedName>
</protein>
<gene>
    <name evidence="1" type="ORF">SAMN06297251_12721</name>
</gene>
<dbReference type="STRING" id="937218.SAMN06297251_12721"/>
<dbReference type="OrthoDB" id="7784140at2"/>
<evidence type="ECO:0000313" key="2">
    <source>
        <dbReference type="Proteomes" id="UP000192656"/>
    </source>
</evidence>
<dbReference type="AlphaFoldDB" id="A0A1W2EK55"/>
<dbReference type="Proteomes" id="UP000192656">
    <property type="component" value="Unassembled WGS sequence"/>
</dbReference>
<dbReference type="RefSeq" id="WP_084412392.1">
    <property type="nucleotide sequence ID" value="NZ_FWXR01000027.1"/>
</dbReference>
<evidence type="ECO:0008006" key="3">
    <source>
        <dbReference type="Google" id="ProtNLM"/>
    </source>
</evidence>
<keyword evidence="2" id="KW-1185">Reference proteome</keyword>
<proteinExistence type="predicted"/>
<accession>A0A1W2EK55</accession>
<organism evidence="1 2">
    <name type="scientific">Fulvimarina manganoxydans</name>
    <dbReference type="NCBI Taxonomy" id="937218"/>
    <lineage>
        <taxon>Bacteria</taxon>
        <taxon>Pseudomonadati</taxon>
        <taxon>Pseudomonadota</taxon>
        <taxon>Alphaproteobacteria</taxon>
        <taxon>Hyphomicrobiales</taxon>
        <taxon>Aurantimonadaceae</taxon>
        <taxon>Fulvimarina</taxon>
    </lineage>
</organism>
<evidence type="ECO:0000313" key="1">
    <source>
        <dbReference type="EMBL" id="SMD09995.1"/>
    </source>
</evidence>
<name>A0A1W2EK55_9HYPH</name>
<reference evidence="1 2" key="1">
    <citation type="submission" date="2017-04" db="EMBL/GenBank/DDBJ databases">
        <authorList>
            <person name="Afonso C.L."/>
            <person name="Miller P.J."/>
            <person name="Scott M.A."/>
            <person name="Spackman E."/>
            <person name="Goraichik I."/>
            <person name="Dimitrov K.M."/>
            <person name="Suarez D.L."/>
            <person name="Swayne D.E."/>
        </authorList>
    </citation>
    <scope>NUCLEOTIDE SEQUENCE [LARGE SCALE GENOMIC DNA]</scope>
    <source>
        <strain evidence="1 2">CGMCC 1.10972</strain>
    </source>
</reference>
<sequence length="768" mass="85158">MKLVDFEQAEIIQPKDWTAISQEARDHFDAIHQGAWGWPVHWARITVSKKAGDSTTVVVSDGEFHTGKPVYRIGDNVELNLQEYFGAFAGGDESWLALILRGTEETIEVQRPFETSDQPLIESKPVQRGTVKYHTRKAEVIVQPGTIGPAPQPRPTIAETNCCVAFVRVTATGVQDIVVNQAARVKTVFEIEGRLTVVEGKVETLYQATQAIVTDLATVAAAVERMPDPRLIDQFARDISRTRQELQFPDEARNYWFDQALVKDLWDLQHPDSLVRVQEGLRFPYAAVRNSQLFIAQPDNPDIVVIGGKYVLPAYDEVMRIESPLGSGRVDISNTVHTIQTAHTGTTSTTSIRYGPTVKVCENTSGWNTADLADRRAGEIFAVSGKEYQSLGKTDNPWNNTELGRNGHAQYAVQNVIRDTIVSTYTYYTTETYGLNGALYAQTFLSSQMMVATRIDLYLTRVGSTGDITLALCEVLPDGTPHYDRIITQSVVEQADLRVNQWVPFVFDRPTLLEPGKRYAWFTVTTGNHQVAANSGNTFTGGTKFQCSDGIFSQGSTTEDFSFRLYAAKFRKSRVTIQMEPIELENGMTEIQLVYEGWEPAGTSRPWDIKPIGADEWVPMDGRDPNPLTNLPPFCNLRCTLVGTQDVAPMLVMDTYSRVQTGRCRSDVRAISDEIAFGYATSTIRVVMNVDAFDPNLHDYDPKIMVGGVTINPTAVTLTPDPTKPSRSQYAANFSLGAPATSARLRVEGTSTSVVAQAFVQDIQLNAY</sequence>
<dbReference type="EMBL" id="FWXR01000027">
    <property type="protein sequence ID" value="SMD09995.1"/>
    <property type="molecule type" value="Genomic_DNA"/>
</dbReference>